<keyword evidence="1" id="KW-0812">Transmembrane</keyword>
<accession>A0AAV0CPM2</accession>
<feature type="transmembrane region" description="Helical" evidence="1">
    <location>
        <begin position="81"/>
        <end position="107"/>
    </location>
</feature>
<protein>
    <submittedName>
        <fullName evidence="2">Uncharacterized protein</fullName>
    </submittedName>
</protein>
<keyword evidence="1" id="KW-0472">Membrane</keyword>
<name>A0AAV0CPM2_9ASTE</name>
<dbReference type="Proteomes" id="UP001152523">
    <property type="component" value="Unassembled WGS sequence"/>
</dbReference>
<proteinExistence type="predicted"/>
<keyword evidence="3" id="KW-1185">Reference proteome</keyword>
<dbReference type="EMBL" id="CAMAPF010000038">
    <property type="protein sequence ID" value="CAH9082421.1"/>
    <property type="molecule type" value="Genomic_DNA"/>
</dbReference>
<evidence type="ECO:0000313" key="2">
    <source>
        <dbReference type="EMBL" id="CAH9082421.1"/>
    </source>
</evidence>
<dbReference type="AlphaFoldDB" id="A0AAV0CPM2"/>
<sequence length="166" mass="19314">MEELMHQYKRTVLGEENTNLNFDDKKDGELFSTEKGAEFLVMGVVFKNWKEVTVLPDRPPPEPPPWSAGEARIWIFWQRKYFLFCFVCFFSNWYFCFGVCFFCYVPVCKTLILDMGDERNLVTELGFLFPGYGSANYIATAINSESGSRDSGYQFSFCQLTHTLNF</sequence>
<gene>
    <name evidence="2" type="ORF">CEPIT_LOCUS8078</name>
</gene>
<organism evidence="2 3">
    <name type="scientific">Cuscuta epithymum</name>
    <dbReference type="NCBI Taxonomy" id="186058"/>
    <lineage>
        <taxon>Eukaryota</taxon>
        <taxon>Viridiplantae</taxon>
        <taxon>Streptophyta</taxon>
        <taxon>Embryophyta</taxon>
        <taxon>Tracheophyta</taxon>
        <taxon>Spermatophyta</taxon>
        <taxon>Magnoliopsida</taxon>
        <taxon>eudicotyledons</taxon>
        <taxon>Gunneridae</taxon>
        <taxon>Pentapetalae</taxon>
        <taxon>asterids</taxon>
        <taxon>lamiids</taxon>
        <taxon>Solanales</taxon>
        <taxon>Convolvulaceae</taxon>
        <taxon>Cuscuteae</taxon>
        <taxon>Cuscuta</taxon>
        <taxon>Cuscuta subgen. Cuscuta</taxon>
    </lineage>
</organism>
<evidence type="ECO:0000313" key="3">
    <source>
        <dbReference type="Proteomes" id="UP001152523"/>
    </source>
</evidence>
<evidence type="ECO:0000256" key="1">
    <source>
        <dbReference type="SAM" id="Phobius"/>
    </source>
</evidence>
<keyword evidence="1" id="KW-1133">Transmembrane helix</keyword>
<comment type="caution">
    <text evidence="2">The sequence shown here is derived from an EMBL/GenBank/DDBJ whole genome shotgun (WGS) entry which is preliminary data.</text>
</comment>
<feature type="non-terminal residue" evidence="2">
    <location>
        <position position="166"/>
    </location>
</feature>
<reference evidence="2" key="1">
    <citation type="submission" date="2022-07" db="EMBL/GenBank/DDBJ databases">
        <authorList>
            <person name="Macas J."/>
            <person name="Novak P."/>
            <person name="Neumann P."/>
        </authorList>
    </citation>
    <scope>NUCLEOTIDE SEQUENCE</scope>
</reference>